<organism evidence="2 3">
    <name type="scientific">Cannabis sativa</name>
    <name type="common">Hemp</name>
    <name type="synonym">Marijuana</name>
    <dbReference type="NCBI Taxonomy" id="3483"/>
    <lineage>
        <taxon>Eukaryota</taxon>
        <taxon>Viridiplantae</taxon>
        <taxon>Streptophyta</taxon>
        <taxon>Embryophyta</taxon>
        <taxon>Tracheophyta</taxon>
        <taxon>Spermatophyta</taxon>
        <taxon>Magnoliopsida</taxon>
        <taxon>eudicotyledons</taxon>
        <taxon>Gunneridae</taxon>
        <taxon>Pentapetalae</taxon>
        <taxon>rosids</taxon>
        <taxon>fabids</taxon>
        <taxon>Rosales</taxon>
        <taxon>Cannabaceae</taxon>
        <taxon>Cannabis</taxon>
    </lineage>
</organism>
<proteinExistence type="predicted"/>
<keyword evidence="3" id="KW-1185">Reference proteome</keyword>
<evidence type="ECO:0000313" key="2">
    <source>
        <dbReference type="EnsemblPlants" id="cds.novel_model_5389_5bd9a17a"/>
    </source>
</evidence>
<evidence type="ECO:0008006" key="4">
    <source>
        <dbReference type="Google" id="ProtNLM"/>
    </source>
</evidence>
<reference evidence="2" key="2">
    <citation type="submission" date="2021-03" db="UniProtKB">
        <authorList>
            <consortium name="EnsemblPlants"/>
        </authorList>
    </citation>
    <scope>IDENTIFICATION</scope>
</reference>
<accession>A0A803R5M6</accession>
<feature type="chain" id="PRO_5031034800" description="ATP synthase F0 subunit 8" evidence="1">
    <location>
        <begin position="23"/>
        <end position="62"/>
    </location>
</feature>
<dbReference type="EnsemblPlants" id="novel_model_5389_5bd9a17a">
    <property type="protein sequence ID" value="cds.novel_model_5389_5bd9a17a"/>
    <property type="gene ID" value="novel_gene_2791_5bd9a17a"/>
</dbReference>
<dbReference type="AlphaFoldDB" id="A0A803R5M6"/>
<evidence type="ECO:0000313" key="3">
    <source>
        <dbReference type="Proteomes" id="UP000596661"/>
    </source>
</evidence>
<dbReference type="Proteomes" id="UP000596661">
    <property type="component" value="Chromosome 5"/>
</dbReference>
<keyword evidence="1" id="KW-0732">Signal</keyword>
<dbReference type="Gramene" id="novel_model_5389_5bd9a17a">
    <property type="protein sequence ID" value="cds.novel_model_5389_5bd9a17a"/>
    <property type="gene ID" value="novel_gene_2791_5bd9a17a"/>
</dbReference>
<evidence type="ECO:0000256" key="1">
    <source>
        <dbReference type="SAM" id="SignalP"/>
    </source>
</evidence>
<protein>
    <recommendedName>
        <fullName evidence="4">ATP synthase F0 subunit 8</fullName>
    </recommendedName>
</protein>
<reference evidence="2" key="1">
    <citation type="submission" date="2018-11" db="EMBL/GenBank/DDBJ databases">
        <authorList>
            <person name="Grassa J C."/>
        </authorList>
    </citation>
    <scope>NUCLEOTIDE SEQUENCE [LARGE SCALE GENOMIC DNA]</scope>
</reference>
<sequence length="62" mass="7392">MFPPLLLLMSFLFLIAITLKRCTYYCWGSWVSENINITKHEFFFRKRPSLLRSSILIVNKGH</sequence>
<name>A0A803R5M6_CANSA</name>
<feature type="signal peptide" evidence="1">
    <location>
        <begin position="1"/>
        <end position="22"/>
    </location>
</feature>
<dbReference type="EMBL" id="UZAU01000547">
    <property type="status" value="NOT_ANNOTATED_CDS"/>
    <property type="molecule type" value="Genomic_DNA"/>
</dbReference>